<reference evidence="1" key="1">
    <citation type="submission" date="2016-01" db="EMBL/GenBank/DDBJ databases">
        <authorList>
            <person name="Peeters C."/>
        </authorList>
    </citation>
    <scope>NUCLEOTIDE SEQUENCE</scope>
    <source>
        <strain evidence="1">LMG 29322</strain>
    </source>
</reference>
<proteinExistence type="predicted"/>
<evidence type="ECO:0000313" key="2">
    <source>
        <dbReference type="Proteomes" id="UP000054851"/>
    </source>
</evidence>
<evidence type="ECO:0008006" key="3">
    <source>
        <dbReference type="Google" id="ProtNLM"/>
    </source>
</evidence>
<dbReference type="Proteomes" id="UP000054851">
    <property type="component" value="Unassembled WGS sequence"/>
</dbReference>
<accession>A0A158CPZ8</accession>
<comment type="caution">
    <text evidence="1">The sequence shown here is derived from an EMBL/GenBank/DDBJ whole genome shotgun (WGS) entry which is preliminary data.</text>
</comment>
<keyword evidence="2" id="KW-1185">Reference proteome</keyword>
<gene>
    <name evidence="1" type="ORF">AWB79_05708</name>
</gene>
<dbReference type="RefSeq" id="WP_061170784.1">
    <property type="nucleotide sequence ID" value="NZ_FCOA02000025.1"/>
</dbReference>
<dbReference type="EMBL" id="FCOA02000025">
    <property type="protein sequence ID" value="SAK83936.1"/>
    <property type="molecule type" value="Genomic_DNA"/>
</dbReference>
<dbReference type="AlphaFoldDB" id="A0A158CPZ8"/>
<protein>
    <recommendedName>
        <fullName evidence="3">DUF937 domain-containing protein</fullName>
    </recommendedName>
</protein>
<dbReference type="OrthoDB" id="8966470at2"/>
<sequence>MDMQQLVSEFLASEHGAQATQALTDQGFSTEDSQQMLGTAAETAHAHAEEQNAGLMGNHPGKSFFAAFAAGLVRGDGFLKSMEEGGEGILTGRIAESIAARMGIDPGTASTVAAAATPYVVAFLREKLA</sequence>
<name>A0A158CPZ8_9BURK</name>
<organism evidence="1 2">
    <name type="scientific">Caballeronia hypogeia</name>
    <dbReference type="NCBI Taxonomy" id="1777140"/>
    <lineage>
        <taxon>Bacteria</taxon>
        <taxon>Pseudomonadati</taxon>
        <taxon>Pseudomonadota</taxon>
        <taxon>Betaproteobacteria</taxon>
        <taxon>Burkholderiales</taxon>
        <taxon>Burkholderiaceae</taxon>
        <taxon>Caballeronia</taxon>
    </lineage>
</organism>
<evidence type="ECO:0000313" key="1">
    <source>
        <dbReference type="EMBL" id="SAK83936.1"/>
    </source>
</evidence>